<feature type="transmembrane region" description="Helical" evidence="2">
    <location>
        <begin position="39"/>
        <end position="58"/>
    </location>
</feature>
<feature type="transmembrane region" description="Helical" evidence="2">
    <location>
        <begin position="12"/>
        <end position="33"/>
    </location>
</feature>
<feature type="transmembrane region" description="Helical" evidence="2">
    <location>
        <begin position="375"/>
        <end position="398"/>
    </location>
</feature>
<evidence type="ECO:0008006" key="5">
    <source>
        <dbReference type="Google" id="ProtNLM"/>
    </source>
</evidence>
<keyword evidence="4" id="KW-1185">Reference proteome</keyword>
<keyword evidence="2" id="KW-1133">Transmembrane helix</keyword>
<protein>
    <recommendedName>
        <fullName evidence="5">DUF4173 domain-containing protein</fullName>
    </recommendedName>
</protein>
<feature type="transmembrane region" description="Helical" evidence="2">
    <location>
        <begin position="151"/>
        <end position="173"/>
    </location>
</feature>
<accession>A0A7W6NPJ1</accession>
<organism evidence="3 4">
    <name type="scientific">Brevundimonas lenta</name>
    <dbReference type="NCBI Taxonomy" id="424796"/>
    <lineage>
        <taxon>Bacteria</taxon>
        <taxon>Pseudomonadati</taxon>
        <taxon>Pseudomonadota</taxon>
        <taxon>Alphaproteobacteria</taxon>
        <taxon>Caulobacterales</taxon>
        <taxon>Caulobacteraceae</taxon>
        <taxon>Brevundimonas</taxon>
    </lineage>
</organism>
<keyword evidence="2" id="KW-0472">Membrane</keyword>
<feature type="transmembrane region" description="Helical" evidence="2">
    <location>
        <begin position="193"/>
        <end position="211"/>
    </location>
</feature>
<gene>
    <name evidence="3" type="ORF">GGR12_001059</name>
</gene>
<feature type="transmembrane region" description="Helical" evidence="2">
    <location>
        <begin position="70"/>
        <end position="99"/>
    </location>
</feature>
<comment type="caution">
    <text evidence="3">The sequence shown here is derived from an EMBL/GenBank/DDBJ whole genome shotgun (WGS) entry which is preliminary data.</text>
</comment>
<feature type="transmembrane region" description="Helical" evidence="2">
    <location>
        <begin position="275"/>
        <end position="294"/>
    </location>
</feature>
<feature type="region of interest" description="Disordered" evidence="1">
    <location>
        <begin position="483"/>
        <end position="508"/>
    </location>
</feature>
<feature type="transmembrane region" description="Helical" evidence="2">
    <location>
        <begin position="306"/>
        <end position="326"/>
    </location>
</feature>
<proteinExistence type="predicted"/>
<evidence type="ECO:0000256" key="1">
    <source>
        <dbReference type="SAM" id="MobiDB-lite"/>
    </source>
</evidence>
<dbReference type="Proteomes" id="UP000529946">
    <property type="component" value="Unassembled WGS sequence"/>
</dbReference>
<evidence type="ECO:0000313" key="3">
    <source>
        <dbReference type="EMBL" id="MBB4082220.1"/>
    </source>
</evidence>
<keyword evidence="2" id="KW-0812">Transmembrane</keyword>
<dbReference type="AlphaFoldDB" id="A0A7W6NPJ1"/>
<dbReference type="EMBL" id="JACIDM010000001">
    <property type="protein sequence ID" value="MBB4082220.1"/>
    <property type="molecule type" value="Genomic_DNA"/>
</dbReference>
<evidence type="ECO:0000256" key="2">
    <source>
        <dbReference type="SAM" id="Phobius"/>
    </source>
</evidence>
<dbReference type="RefSeq" id="WP_183203323.1">
    <property type="nucleotide sequence ID" value="NZ_BAAAER010000004.1"/>
</dbReference>
<reference evidence="3 4" key="1">
    <citation type="submission" date="2020-08" db="EMBL/GenBank/DDBJ databases">
        <title>Genomic Encyclopedia of Type Strains, Phase IV (KMG-IV): sequencing the most valuable type-strain genomes for metagenomic binning, comparative biology and taxonomic classification.</title>
        <authorList>
            <person name="Goeker M."/>
        </authorList>
    </citation>
    <scope>NUCLEOTIDE SEQUENCE [LARGE SCALE GENOMIC DNA]</scope>
    <source>
        <strain evidence="3 4">DSM 23960</strain>
    </source>
</reference>
<sequence>MLQTHPFTRSSFWLKVVAGVALVAAADALFFFHPVGATVGAFALTWALVVAIVRPGLLKDPRALSAMAGAAGLAVVLIDRPGVLAWLLFGLMLSLAVLSARVRKGEPAWRWLQRLIVQSAVAFAGPALDMIRLSRRRSRRPGVSPVAVLKVLIVPLIGGAVFLGLFASANPLIAGALDSVRVPAPGFDGVQRALWWSVALVTVGATLRPRWRRKLIDLPSLRGSGVPGVGAASVTLSLIVFNAVFALQNGLDIAFLWSGAPLPGDIGLSDYAHKGAWTLMATALLAGVFVLVALRPGSETARKPLVRALVIVWVGQTLLLVASSIYRTADYIESYALTRFRIAALIWMAMVAIGLLLICWRLIRDKDGHWLIDANVRLVLVVLVIVSVVDLGAVAAWWNVRHAREVGGRGVELDLGYLRTLGAPALVSLVELEQTAPDPGLRDRAAAVRAEIHAQVRAEQADWRSWTWRDARRLDRVDRLAAGRPLARPTPGPREWDGRLRPPPPPPAIAPVVVSAPVAYEVAPLTSPPGV</sequence>
<feature type="transmembrane region" description="Helical" evidence="2">
    <location>
        <begin position="223"/>
        <end position="247"/>
    </location>
</feature>
<dbReference type="Pfam" id="PF13687">
    <property type="entry name" value="DUF4153"/>
    <property type="match status" value="1"/>
</dbReference>
<feature type="transmembrane region" description="Helical" evidence="2">
    <location>
        <begin position="111"/>
        <end position="131"/>
    </location>
</feature>
<feature type="transmembrane region" description="Helical" evidence="2">
    <location>
        <begin position="342"/>
        <end position="363"/>
    </location>
</feature>
<dbReference type="InterPro" id="IPR025291">
    <property type="entry name" value="DUF4153"/>
</dbReference>
<name>A0A7W6NPJ1_9CAUL</name>
<evidence type="ECO:0000313" key="4">
    <source>
        <dbReference type="Proteomes" id="UP000529946"/>
    </source>
</evidence>